<dbReference type="Gene3D" id="3.90.1300.10">
    <property type="entry name" value="Amidase signature (AS) domain"/>
    <property type="match status" value="1"/>
</dbReference>
<organism evidence="2 3">
    <name type="scientific">Aureimonas endophytica</name>
    <dbReference type="NCBI Taxonomy" id="2027858"/>
    <lineage>
        <taxon>Bacteria</taxon>
        <taxon>Pseudomonadati</taxon>
        <taxon>Pseudomonadota</taxon>
        <taxon>Alphaproteobacteria</taxon>
        <taxon>Hyphomicrobiales</taxon>
        <taxon>Aurantimonadaceae</taxon>
        <taxon>Aureimonas</taxon>
    </lineage>
</organism>
<protein>
    <recommendedName>
        <fullName evidence="1">Amidase domain-containing protein</fullName>
    </recommendedName>
</protein>
<comment type="caution">
    <text evidence="2">The sequence shown here is derived from an EMBL/GenBank/DDBJ whole genome shotgun (WGS) entry which is preliminary data.</text>
</comment>
<proteinExistence type="predicted"/>
<dbReference type="RefSeq" id="WP_210318379.1">
    <property type="nucleotide sequence ID" value="NZ_BMIQ01000003.1"/>
</dbReference>
<sequence>MRDMVLVGADLWRIFEVIDAPLTPTLPGPPKPLGSFPLDHDDVDRHFEWMLECAPFAPSANVSGFRALTLPFGEGGEGLPLPVQILGPLDREHLLLALAARLEAEDRWGHSLARLSPFRERMRQGTLKLEGGPHRAFQAEVHPVFRRLQPAMPRSRPTCRRPHRS</sequence>
<reference evidence="2" key="1">
    <citation type="journal article" date="2014" name="Int. J. Syst. Evol. Microbiol.">
        <title>Complete genome sequence of Corynebacterium casei LMG S-19264T (=DSM 44701T), isolated from a smear-ripened cheese.</title>
        <authorList>
            <consortium name="US DOE Joint Genome Institute (JGI-PGF)"/>
            <person name="Walter F."/>
            <person name="Albersmeier A."/>
            <person name="Kalinowski J."/>
            <person name="Ruckert C."/>
        </authorList>
    </citation>
    <scope>NUCLEOTIDE SEQUENCE</scope>
    <source>
        <strain evidence="2">CGMCC 1.15367</strain>
    </source>
</reference>
<evidence type="ECO:0000313" key="3">
    <source>
        <dbReference type="Proteomes" id="UP000644699"/>
    </source>
</evidence>
<reference evidence="2" key="2">
    <citation type="submission" date="2020-09" db="EMBL/GenBank/DDBJ databases">
        <authorList>
            <person name="Sun Q."/>
            <person name="Zhou Y."/>
        </authorList>
    </citation>
    <scope>NUCLEOTIDE SEQUENCE</scope>
    <source>
        <strain evidence="2">CGMCC 1.15367</strain>
    </source>
</reference>
<feature type="domain" description="Amidase" evidence="1">
    <location>
        <begin position="11"/>
        <end position="96"/>
    </location>
</feature>
<dbReference type="EMBL" id="BMIQ01000003">
    <property type="protein sequence ID" value="GGE04793.1"/>
    <property type="molecule type" value="Genomic_DNA"/>
</dbReference>
<evidence type="ECO:0000313" key="2">
    <source>
        <dbReference type="EMBL" id="GGE04793.1"/>
    </source>
</evidence>
<name>A0A917E5F5_9HYPH</name>
<accession>A0A917E5F5</accession>
<dbReference type="InterPro" id="IPR023631">
    <property type="entry name" value="Amidase_dom"/>
</dbReference>
<gene>
    <name evidence="2" type="ORF">GCM10011390_24740</name>
</gene>
<dbReference type="AlphaFoldDB" id="A0A917E5F5"/>
<dbReference type="SUPFAM" id="SSF75304">
    <property type="entry name" value="Amidase signature (AS) enzymes"/>
    <property type="match status" value="1"/>
</dbReference>
<dbReference type="Pfam" id="PF01425">
    <property type="entry name" value="Amidase"/>
    <property type="match status" value="1"/>
</dbReference>
<dbReference type="Proteomes" id="UP000644699">
    <property type="component" value="Unassembled WGS sequence"/>
</dbReference>
<dbReference type="InterPro" id="IPR036928">
    <property type="entry name" value="AS_sf"/>
</dbReference>
<evidence type="ECO:0000259" key="1">
    <source>
        <dbReference type="Pfam" id="PF01425"/>
    </source>
</evidence>
<keyword evidence="3" id="KW-1185">Reference proteome</keyword>